<reference evidence="2" key="1">
    <citation type="submission" date="2020-06" db="EMBL/GenBank/DDBJ databases">
        <title>Nostoc edaphicum CCNP1411 genome.</title>
        <authorList>
            <person name="Fidor A."/>
            <person name="Grabski M."/>
            <person name="Gawor J."/>
            <person name="Gromadka R."/>
            <person name="Wegrzyn G."/>
            <person name="Mazur-Marzec H."/>
        </authorList>
    </citation>
    <scope>NUCLEOTIDE SEQUENCE [LARGE SCALE GENOMIC DNA]</scope>
    <source>
        <strain evidence="2">CCNP1411</strain>
    </source>
</reference>
<keyword evidence="1" id="KW-0378">Hydrolase</keyword>
<name>A0A7D7LEI6_9NOSO</name>
<gene>
    <name evidence="1" type="ORF">HUN01_04285</name>
</gene>
<sequence length="208" mass="23082">MDNVTGIGDITMNDVMQMDSSKAVSMFRNRFAAYKKLADEIGEHAAFEQMMLAYPAHQKAFMGAFIDNTTIAKGFTDAIPIFRIMGFKMQVVDISQEGKDAALEIQRVCPVLSIAKEYGLESPCRVICEMEQEATRRAFPGMKAAIISKQADGDCVCMFKYERPAKGVEVKPQKTPSLFSHILDLIRLTPKILQIGMNLLKTSLSKGS</sequence>
<accession>A0A7D7LEI6</accession>
<dbReference type="GO" id="GO:0016787">
    <property type="term" value="F:hydrolase activity"/>
    <property type="evidence" value="ECO:0007669"/>
    <property type="project" value="UniProtKB-KW"/>
</dbReference>
<dbReference type="KEGG" id="ned:HUN01_04285"/>
<protein>
    <submittedName>
        <fullName evidence="1">L-2-amino-thiazoline-4-carboxylic acid hydrolase</fullName>
    </submittedName>
</protein>
<dbReference type="EMBL" id="CP054698">
    <property type="protein sequence ID" value="QMS86827.1"/>
    <property type="molecule type" value="Genomic_DNA"/>
</dbReference>
<evidence type="ECO:0000313" key="2">
    <source>
        <dbReference type="Proteomes" id="UP000514713"/>
    </source>
</evidence>
<dbReference type="AlphaFoldDB" id="A0A7D7LEI6"/>
<organism evidence="1 2">
    <name type="scientific">Nostoc edaphicum CCNP1411</name>
    <dbReference type="NCBI Taxonomy" id="1472755"/>
    <lineage>
        <taxon>Bacteria</taxon>
        <taxon>Bacillati</taxon>
        <taxon>Cyanobacteriota</taxon>
        <taxon>Cyanophyceae</taxon>
        <taxon>Nostocales</taxon>
        <taxon>Nostocaceae</taxon>
        <taxon>Nostoc</taxon>
    </lineage>
</organism>
<proteinExistence type="predicted"/>
<dbReference type="Pfam" id="PF14196">
    <property type="entry name" value="ATC_hydrolase"/>
    <property type="match status" value="1"/>
</dbReference>
<dbReference type="InterPro" id="IPR026002">
    <property type="entry name" value="ATC_hydrolase-like"/>
</dbReference>
<keyword evidence="2" id="KW-1185">Reference proteome</keyword>
<dbReference type="Proteomes" id="UP000514713">
    <property type="component" value="Chromosome"/>
</dbReference>
<evidence type="ECO:0000313" key="1">
    <source>
        <dbReference type="EMBL" id="QMS86827.1"/>
    </source>
</evidence>